<protein>
    <recommendedName>
        <fullName evidence="3">Secreted protein</fullName>
    </recommendedName>
</protein>
<reference evidence="2" key="1">
    <citation type="submission" date="2024-02" db="EMBL/GenBank/DDBJ databases">
        <title>Complete genome sequence of Xanthomonas sp. 10-10.</title>
        <authorList>
            <person name="Biessy A."/>
            <person name="Ciotola M."/>
            <person name="Cadieux M."/>
            <person name="Soufiane B."/>
            <person name="Laforest M."/>
            <person name="Filion M."/>
        </authorList>
    </citation>
    <scope>NUCLEOTIDE SEQUENCE</scope>
    <source>
        <strain evidence="2">10-10</strain>
    </source>
</reference>
<gene>
    <name evidence="2" type="ORF">VZ068_09950</name>
</gene>
<dbReference type="RefSeq" id="WP_349657533.1">
    <property type="nucleotide sequence ID" value="NZ_CP144460.1"/>
</dbReference>
<sequence length="188" mass="19637">MNGVTRCLLLAVLCMLLPACASVQPPKYQPGIDNSAALLRQPISVSVGKFDAAAGVENHSLSLRGNPLKSGGDGTYASYLRDALIEELSTAQALSTNNAVELRGTLTKNTVNAAGVRIGRAQIGARFVLVRDGIVVYERELSVEHQWEASFIGAVAIAAAVDNYGTTVQKLIGALVSDPAFIAAARGS</sequence>
<evidence type="ECO:0000313" key="2">
    <source>
        <dbReference type="EMBL" id="XBS39785.1"/>
    </source>
</evidence>
<proteinExistence type="predicted"/>
<evidence type="ECO:0008006" key="3">
    <source>
        <dbReference type="Google" id="ProtNLM"/>
    </source>
</evidence>
<feature type="chain" id="PRO_5043772890" description="Secreted protein" evidence="1">
    <location>
        <begin position="22"/>
        <end position="188"/>
    </location>
</feature>
<dbReference type="EMBL" id="CP144460">
    <property type="protein sequence ID" value="XBS39785.1"/>
    <property type="molecule type" value="Genomic_DNA"/>
</dbReference>
<dbReference type="AlphaFoldDB" id="A0AAU7PD95"/>
<organism evidence="2">
    <name type="scientific">Xanthomonas sp. 10-10</name>
    <dbReference type="NCBI Taxonomy" id="3115848"/>
    <lineage>
        <taxon>Bacteria</taxon>
        <taxon>Pseudomonadati</taxon>
        <taxon>Pseudomonadota</taxon>
        <taxon>Gammaproteobacteria</taxon>
        <taxon>Lysobacterales</taxon>
        <taxon>Lysobacteraceae</taxon>
        <taxon>Xanthomonas</taxon>
    </lineage>
</organism>
<keyword evidence="1" id="KW-0732">Signal</keyword>
<name>A0AAU7PD95_9XANT</name>
<feature type="signal peptide" evidence="1">
    <location>
        <begin position="1"/>
        <end position="21"/>
    </location>
</feature>
<evidence type="ECO:0000256" key="1">
    <source>
        <dbReference type="SAM" id="SignalP"/>
    </source>
</evidence>
<accession>A0AAU7PD95</accession>